<reference evidence="16" key="1">
    <citation type="journal article" date="2019" name="Int. J. Syst. Evol. Microbiol.">
        <title>The Global Catalogue of Microorganisms (GCM) 10K type strain sequencing project: providing services to taxonomists for standard genome sequencing and annotation.</title>
        <authorList>
            <consortium name="The Broad Institute Genomics Platform"/>
            <consortium name="The Broad Institute Genome Sequencing Center for Infectious Disease"/>
            <person name="Wu L."/>
            <person name="Ma J."/>
        </authorList>
    </citation>
    <scope>NUCLEOTIDE SEQUENCE [LARGE SCALE GENOMIC DNA]</scope>
    <source>
        <strain evidence="16">CGMCC 1.13718</strain>
    </source>
</reference>
<evidence type="ECO:0000256" key="7">
    <source>
        <dbReference type="ARBA" id="ARBA00023065"/>
    </source>
</evidence>
<gene>
    <name evidence="15" type="ORF">ACFQBM_04285</name>
</gene>
<dbReference type="RefSeq" id="WP_226865389.1">
    <property type="nucleotide sequence ID" value="NZ_JACZFR010000053.1"/>
</dbReference>
<sequence length="758" mass="82753">MFNNNNAVPGFHKKLLPLAMAGLSGMGAVGVPQVFAQESTGAMEEIVVSARRREETLQEVPQAVSALNGEEMLIAGVSSLADLQSQAPGLTVYAARAATSTVTAYIRGVGQSDPLWGVEPGVGIYVDDVYMARPQGALLEMLDVERVEVLRGPQGTLYGRNTIGGAIKYVSRPMGEETEISLGTALGSYNQQDFKAAISTPLGENLYARVALGSFERDGFGENRFSGAEVSDKQLYAGRAAIEWRPNDSWSVNLAHDAVYDRSAVRGAQRMLPNTIEPFFSGDAPLPANDHRYDVDNGFDNQGNDTDNSGTALTVTWKGQGNWGFKSITAHREGRYNQAIDFDVGPYPIADVDGIQTDDQLSQEFQWQYSGDRLDGVFGLYWMDATAGGEVRNRFGLPTALVAPGFENIIGPTLAIYGFSGGEVQTNALALFGDLSYSLTDNTALSLGGRFNREDKRARVLNQGFADEAFTMPNGQVTADFDESESWTDFSPRIGLDHQLGEETLLYASYSEGFKSGGYNIRANTVQVPESQNPYKPERVASYELGFKSDLSQAFRLNAALFYSDYEDIQLSIFTGVDTTGDGNNDSFFGDFTNAGAGEIRGLEVEYQWAPSDSFSLSGNATWLDAEYKEYVSGGVDIADQQAFTNTPELAYTINGDFSFPLADLGDLDARLSYSYRDDVYPTTDLSEIVFQKGYSMWNATVVFTPPSGSWRLALEGKNLADEEYRTTGYDLRDSGFPIVTGFYGDPRTLALRLNFDL</sequence>
<proteinExistence type="inferred from homology"/>
<evidence type="ECO:0000256" key="8">
    <source>
        <dbReference type="ARBA" id="ARBA00023077"/>
    </source>
</evidence>
<feature type="domain" description="TonB-dependent receptor-like beta-barrel" evidence="13">
    <location>
        <begin position="284"/>
        <end position="720"/>
    </location>
</feature>
<dbReference type="PANTHER" id="PTHR32552">
    <property type="entry name" value="FERRICHROME IRON RECEPTOR-RELATED"/>
    <property type="match status" value="1"/>
</dbReference>
<protein>
    <submittedName>
        <fullName evidence="15">TonB-dependent receptor</fullName>
    </submittedName>
</protein>
<keyword evidence="15" id="KW-0675">Receptor</keyword>
<comment type="caution">
    <text evidence="15">The sequence shown here is derived from an EMBL/GenBank/DDBJ whole genome shotgun (WGS) entry which is preliminary data.</text>
</comment>
<dbReference type="SUPFAM" id="SSF56935">
    <property type="entry name" value="Porins"/>
    <property type="match status" value="1"/>
</dbReference>
<evidence type="ECO:0000256" key="3">
    <source>
        <dbReference type="ARBA" id="ARBA00022452"/>
    </source>
</evidence>
<evidence type="ECO:0000256" key="2">
    <source>
        <dbReference type="ARBA" id="ARBA00022448"/>
    </source>
</evidence>
<evidence type="ECO:0000256" key="9">
    <source>
        <dbReference type="ARBA" id="ARBA00023136"/>
    </source>
</evidence>
<dbReference type="InterPro" id="IPR000531">
    <property type="entry name" value="Beta-barrel_TonB"/>
</dbReference>
<keyword evidence="4" id="KW-0410">Iron transport</keyword>
<dbReference type="Pfam" id="PF07715">
    <property type="entry name" value="Plug"/>
    <property type="match status" value="1"/>
</dbReference>
<dbReference type="CDD" id="cd01347">
    <property type="entry name" value="ligand_gated_channel"/>
    <property type="match status" value="1"/>
</dbReference>
<dbReference type="Gene3D" id="2.40.170.20">
    <property type="entry name" value="TonB-dependent receptor, beta-barrel domain"/>
    <property type="match status" value="1"/>
</dbReference>
<evidence type="ECO:0000256" key="6">
    <source>
        <dbReference type="ARBA" id="ARBA00023004"/>
    </source>
</evidence>
<organism evidence="15 16">
    <name type="scientific">Microbulbifer taiwanensis</name>
    <dbReference type="NCBI Taxonomy" id="986746"/>
    <lineage>
        <taxon>Bacteria</taxon>
        <taxon>Pseudomonadati</taxon>
        <taxon>Pseudomonadota</taxon>
        <taxon>Gammaproteobacteria</taxon>
        <taxon>Cellvibrionales</taxon>
        <taxon>Microbulbiferaceae</taxon>
        <taxon>Microbulbifer</taxon>
    </lineage>
</organism>
<evidence type="ECO:0000256" key="10">
    <source>
        <dbReference type="ARBA" id="ARBA00023237"/>
    </source>
</evidence>
<keyword evidence="5 11" id="KW-0812">Transmembrane</keyword>
<dbReference type="InterPro" id="IPR036942">
    <property type="entry name" value="Beta-barrel_TonB_sf"/>
</dbReference>
<dbReference type="EMBL" id="JBHSVR010000001">
    <property type="protein sequence ID" value="MFC6632484.1"/>
    <property type="molecule type" value="Genomic_DNA"/>
</dbReference>
<comment type="subcellular location">
    <subcellularLocation>
        <location evidence="1 11">Cell outer membrane</location>
        <topology evidence="1 11">Multi-pass membrane protein</topology>
    </subcellularLocation>
</comment>
<name>A0ABW1YMF2_9GAMM</name>
<evidence type="ECO:0000259" key="13">
    <source>
        <dbReference type="Pfam" id="PF00593"/>
    </source>
</evidence>
<keyword evidence="6" id="KW-0408">Iron</keyword>
<accession>A0ABW1YMF2</accession>
<keyword evidence="8 12" id="KW-0798">TonB box</keyword>
<evidence type="ECO:0000256" key="12">
    <source>
        <dbReference type="RuleBase" id="RU003357"/>
    </source>
</evidence>
<evidence type="ECO:0000256" key="1">
    <source>
        <dbReference type="ARBA" id="ARBA00004571"/>
    </source>
</evidence>
<dbReference type="Proteomes" id="UP001596425">
    <property type="component" value="Unassembled WGS sequence"/>
</dbReference>
<dbReference type="InterPro" id="IPR039426">
    <property type="entry name" value="TonB-dep_rcpt-like"/>
</dbReference>
<feature type="domain" description="TonB-dependent receptor plug" evidence="14">
    <location>
        <begin position="57"/>
        <end position="166"/>
    </location>
</feature>
<keyword evidence="10 11" id="KW-0998">Cell outer membrane</keyword>
<keyword evidence="7" id="KW-0406">Ion transport</keyword>
<comment type="similarity">
    <text evidence="11 12">Belongs to the TonB-dependent receptor family.</text>
</comment>
<evidence type="ECO:0000313" key="15">
    <source>
        <dbReference type="EMBL" id="MFC6632484.1"/>
    </source>
</evidence>
<dbReference type="InterPro" id="IPR012910">
    <property type="entry name" value="Plug_dom"/>
</dbReference>
<dbReference type="PROSITE" id="PS52016">
    <property type="entry name" value="TONB_DEPENDENT_REC_3"/>
    <property type="match status" value="1"/>
</dbReference>
<keyword evidence="2 11" id="KW-0813">Transport</keyword>
<evidence type="ECO:0000259" key="14">
    <source>
        <dbReference type="Pfam" id="PF07715"/>
    </source>
</evidence>
<evidence type="ECO:0000256" key="4">
    <source>
        <dbReference type="ARBA" id="ARBA00022496"/>
    </source>
</evidence>
<evidence type="ECO:0000256" key="5">
    <source>
        <dbReference type="ARBA" id="ARBA00022692"/>
    </source>
</evidence>
<keyword evidence="9 11" id="KW-0472">Membrane</keyword>
<dbReference type="Pfam" id="PF00593">
    <property type="entry name" value="TonB_dep_Rec_b-barrel"/>
    <property type="match status" value="1"/>
</dbReference>
<keyword evidence="3 11" id="KW-1134">Transmembrane beta strand</keyword>
<evidence type="ECO:0000313" key="16">
    <source>
        <dbReference type="Proteomes" id="UP001596425"/>
    </source>
</evidence>
<keyword evidence="16" id="KW-1185">Reference proteome</keyword>
<evidence type="ECO:0000256" key="11">
    <source>
        <dbReference type="PROSITE-ProRule" id="PRU01360"/>
    </source>
</evidence>
<dbReference type="PANTHER" id="PTHR32552:SF81">
    <property type="entry name" value="TONB-DEPENDENT OUTER MEMBRANE RECEPTOR"/>
    <property type="match status" value="1"/>
</dbReference>